<evidence type="ECO:0000313" key="2">
    <source>
        <dbReference type="Proteomes" id="UP000622245"/>
    </source>
</evidence>
<proteinExistence type="predicted"/>
<protein>
    <recommendedName>
        <fullName evidence="3">S-adenosyl methyltransferase</fullName>
    </recommendedName>
</protein>
<evidence type="ECO:0000313" key="1">
    <source>
        <dbReference type="EMBL" id="MBM0274124.1"/>
    </source>
</evidence>
<organism evidence="1 2">
    <name type="scientific">Micromonospora tarensis</name>
    <dbReference type="NCBI Taxonomy" id="2806100"/>
    <lineage>
        <taxon>Bacteria</taxon>
        <taxon>Bacillati</taxon>
        <taxon>Actinomycetota</taxon>
        <taxon>Actinomycetes</taxon>
        <taxon>Micromonosporales</taxon>
        <taxon>Micromonosporaceae</taxon>
        <taxon>Micromonospora</taxon>
    </lineage>
</organism>
<gene>
    <name evidence="1" type="ORF">JM949_00925</name>
</gene>
<dbReference type="Proteomes" id="UP000622245">
    <property type="component" value="Unassembled WGS sequence"/>
</dbReference>
<comment type="caution">
    <text evidence="1">The sequence shown here is derived from an EMBL/GenBank/DDBJ whole genome shotgun (WGS) entry which is preliminary data.</text>
</comment>
<evidence type="ECO:0008006" key="3">
    <source>
        <dbReference type="Google" id="ProtNLM"/>
    </source>
</evidence>
<name>A0ABS1Y9W1_9ACTN</name>
<keyword evidence="2" id="KW-1185">Reference proteome</keyword>
<dbReference type="RefSeq" id="WP_203146554.1">
    <property type="nucleotide sequence ID" value="NZ_JAEVHL010000002.1"/>
</dbReference>
<sequence>MGDHVVLVNATDHPDPDEWVIEHAQDEADRAGLTLGEYLGREDTLGAYQTLGMCCHVFAASKPSTVG</sequence>
<reference evidence="1 2" key="1">
    <citation type="submission" date="2021-01" db="EMBL/GenBank/DDBJ databases">
        <title>Draft genome sequence of Micromonospora sp. strain STR1s_6.</title>
        <authorList>
            <person name="Karlyshev A."/>
            <person name="Jawad R."/>
        </authorList>
    </citation>
    <scope>NUCLEOTIDE SEQUENCE [LARGE SCALE GENOMIC DNA]</scope>
    <source>
        <strain evidence="1 2">STR1S-6</strain>
    </source>
</reference>
<dbReference type="EMBL" id="JAEVHL010000002">
    <property type="protein sequence ID" value="MBM0274124.1"/>
    <property type="molecule type" value="Genomic_DNA"/>
</dbReference>
<accession>A0ABS1Y9W1</accession>